<evidence type="ECO:0000313" key="1">
    <source>
        <dbReference type="EMBL" id="KAB1189029.1"/>
    </source>
</evidence>
<dbReference type="EMBL" id="VZUS01000001">
    <property type="protein sequence ID" value="KAB1189029.1"/>
    <property type="molecule type" value="Genomic_DNA"/>
</dbReference>
<dbReference type="PROSITE" id="PS51318">
    <property type="entry name" value="TAT"/>
    <property type="match status" value="1"/>
</dbReference>
<comment type="caution">
    <text evidence="1">The sequence shown here is derived from an EMBL/GenBank/DDBJ whole genome shotgun (WGS) entry which is preliminary data.</text>
</comment>
<accession>A0A643JYC4</accession>
<name>A0A643JYC4_9EURY</name>
<reference evidence="1" key="1">
    <citation type="submission" date="2019-09" db="EMBL/GenBank/DDBJ databases">
        <title>Genomic analysis of Haloferax sp. CBA1149.</title>
        <authorList>
            <person name="Roh S.W."/>
        </authorList>
    </citation>
    <scope>NUCLEOTIDE SEQUENCE</scope>
    <source>
        <strain evidence="1">CBA1149</strain>
    </source>
</reference>
<organism evidence="1">
    <name type="scientific">Haloferax sp. CBA1149</name>
    <dbReference type="NCBI Taxonomy" id="2650753"/>
    <lineage>
        <taxon>Archaea</taxon>
        <taxon>Methanobacteriati</taxon>
        <taxon>Methanobacteriota</taxon>
        <taxon>Stenosarchaea group</taxon>
        <taxon>Halobacteria</taxon>
        <taxon>Halobacteriales</taxon>
        <taxon>Haloferacaceae</taxon>
        <taxon>Haloferax</taxon>
    </lineage>
</organism>
<sequence length="183" mass="20348">MKKDTFSTSRRSVLRLGAMSALGIGVGIPAVSGSALAHDCPRTPGFWANHPDHPNWHTDSAKKASEKYGVTHENLLAPSKGDKKLIMAKHLMATILNFQGREDDYQDDGCVDAEITMDGQYDGWTVRTVKQEAQQWYKYASDGQKKWVIQINGNELDGEALKDVLDYWNNDPAKLGLYGCDCK</sequence>
<dbReference type="InterPro" id="IPR006311">
    <property type="entry name" value="TAT_signal"/>
</dbReference>
<dbReference type="AlphaFoldDB" id="A0A643JYC4"/>
<protein>
    <submittedName>
        <fullName evidence="1">Tat pathway signal protein</fullName>
    </submittedName>
</protein>
<gene>
    <name evidence="1" type="ORF">Hfx1149_13695</name>
</gene>
<proteinExistence type="predicted"/>